<keyword evidence="12" id="KW-0413">Isomerase</keyword>
<keyword evidence="4" id="KW-0548">Nucleotidyltransferase</keyword>
<keyword evidence="6" id="KW-0342">GTP-binding</keyword>
<dbReference type="Pfam" id="PF22640">
    <property type="entry name" value="ManC_GMP_beta-helix"/>
    <property type="match status" value="1"/>
</dbReference>
<keyword evidence="5" id="KW-0547">Nucleotide-binding</keyword>
<dbReference type="SUPFAM" id="SSF53448">
    <property type="entry name" value="Nucleotide-diphospho-sugar transferases"/>
    <property type="match status" value="1"/>
</dbReference>
<evidence type="ECO:0000256" key="5">
    <source>
        <dbReference type="ARBA" id="ARBA00022741"/>
    </source>
</evidence>
<dbReference type="CDD" id="cd02509">
    <property type="entry name" value="GDP-M1P_Guanylyltransferase"/>
    <property type="match status" value="1"/>
</dbReference>
<comment type="catalytic activity">
    <reaction evidence="7">
        <text>alpha-D-mannose 1-phosphate + GTP + H(+) = GDP-alpha-D-mannose + diphosphate</text>
        <dbReference type="Rhea" id="RHEA:15229"/>
        <dbReference type="ChEBI" id="CHEBI:15378"/>
        <dbReference type="ChEBI" id="CHEBI:33019"/>
        <dbReference type="ChEBI" id="CHEBI:37565"/>
        <dbReference type="ChEBI" id="CHEBI:57527"/>
        <dbReference type="ChEBI" id="CHEBI:58409"/>
        <dbReference type="EC" id="2.7.7.13"/>
    </reaction>
</comment>
<dbReference type="EMBL" id="RCCJ01000001">
    <property type="protein sequence ID" value="RLJ70432.1"/>
    <property type="molecule type" value="Genomic_DNA"/>
</dbReference>
<dbReference type="Proteomes" id="UP000267841">
    <property type="component" value="Unassembled WGS sequence"/>
</dbReference>
<evidence type="ECO:0000256" key="8">
    <source>
        <dbReference type="RuleBase" id="RU004190"/>
    </source>
</evidence>
<evidence type="ECO:0000256" key="7">
    <source>
        <dbReference type="ARBA" id="ARBA00047343"/>
    </source>
</evidence>
<dbReference type="InterPro" id="IPR029044">
    <property type="entry name" value="Nucleotide-diphossugar_trans"/>
</dbReference>
<dbReference type="AlphaFoldDB" id="A0A497XTG5"/>
<evidence type="ECO:0000256" key="6">
    <source>
        <dbReference type="ARBA" id="ARBA00023134"/>
    </source>
</evidence>
<sequence length="467" mass="53536">MKAIILAGGSGTRLFPLSRERYPKQFIKLFDSESLFQRTVKRVLKVVKEPENIVFVANRDYIFLVKGQVRELFNTEPIHIVPEPIKRNTAPAIALGMKYLLDKGLLESDEPVFVFPSDHVIEPVGEFARYVLESQNLAREGNILTFGIVPTRPETGYGYIEADTDKNLSAGEFKAYKVKKFHEKPSQELAEDYVRRKNNYWNSGMFGFTAQTFTEELKNHAPEIYRLFSEFNYEGLLESFHQMPDISIDYAIMEKTKRACVIPLSIFWSDVGSFEVIYELLGKDRNRNAVKGEVYLKDTEGCLVYGDGERKRLIVGSGLEDLLIVDTDDVLLITKKGNGQSIKDIVSGLKDREDLKGFTEIHTTEYRPWGRYTVLEEGERYKIKKVVVYPGEKLSLQVHHHRSEHWVVVKGTAKVVIKDKELFLHENESVFIPKSAPHRLENPGKIPLELIEVQIGEYIGEDDVVRL</sequence>
<gene>
    <name evidence="12" type="ORF">BCF55_0705</name>
</gene>
<dbReference type="GO" id="GO:0009298">
    <property type="term" value="P:GDP-mannose biosynthetic process"/>
    <property type="evidence" value="ECO:0007669"/>
    <property type="project" value="TreeGrafter"/>
</dbReference>
<dbReference type="InterPro" id="IPR051161">
    <property type="entry name" value="Mannose-6P_isomerase_type2"/>
</dbReference>
<comment type="caution">
    <text evidence="12">The sequence shown here is derived from an EMBL/GenBank/DDBJ whole genome shotgun (WGS) entry which is preliminary data.</text>
</comment>
<dbReference type="InterPro" id="IPR011051">
    <property type="entry name" value="RmlC_Cupin_sf"/>
</dbReference>
<evidence type="ECO:0000259" key="9">
    <source>
        <dbReference type="Pfam" id="PF00483"/>
    </source>
</evidence>
<comment type="similarity">
    <text evidence="1 8">Belongs to the mannose-6-phosphate isomerase type 2 family.</text>
</comment>
<evidence type="ECO:0000256" key="3">
    <source>
        <dbReference type="ARBA" id="ARBA00022679"/>
    </source>
</evidence>
<feature type="domain" description="Mannose-6-phosphate isomerase type II C-terminal" evidence="10">
    <location>
        <begin position="359"/>
        <end position="467"/>
    </location>
</feature>
<reference evidence="12 13" key="1">
    <citation type="submission" date="2018-10" db="EMBL/GenBank/DDBJ databases">
        <title>Genomic Encyclopedia of Archaeal and Bacterial Type Strains, Phase II (KMG-II): from individual species to whole genera.</title>
        <authorList>
            <person name="Goeker M."/>
        </authorList>
    </citation>
    <scope>NUCLEOTIDE SEQUENCE [LARGE SCALE GENOMIC DNA]</scope>
    <source>
        <strain evidence="12 13">DSM 16510</strain>
    </source>
</reference>
<dbReference type="Gene3D" id="3.90.550.10">
    <property type="entry name" value="Spore Coat Polysaccharide Biosynthesis Protein SpsA, Chain A"/>
    <property type="match status" value="1"/>
</dbReference>
<dbReference type="CDD" id="cd02213">
    <property type="entry name" value="cupin_PMI_typeII_C"/>
    <property type="match status" value="1"/>
</dbReference>
<dbReference type="GO" id="GO:0004475">
    <property type="term" value="F:mannose-1-phosphate guanylyltransferase (GTP) activity"/>
    <property type="evidence" value="ECO:0007669"/>
    <property type="project" value="UniProtKB-EC"/>
</dbReference>
<name>A0A497XTG5_9AQUI</name>
<feature type="domain" description="Nucleotidyl transferase" evidence="9">
    <location>
        <begin position="2"/>
        <end position="282"/>
    </location>
</feature>
<evidence type="ECO:0000259" key="10">
    <source>
        <dbReference type="Pfam" id="PF01050"/>
    </source>
</evidence>
<dbReference type="InterPro" id="IPR006375">
    <property type="entry name" value="Man1P_GuaTrfase/Man6P_Isoase"/>
</dbReference>
<evidence type="ECO:0000256" key="2">
    <source>
        <dbReference type="ARBA" id="ARBA00012387"/>
    </source>
</evidence>
<evidence type="ECO:0000256" key="1">
    <source>
        <dbReference type="ARBA" id="ARBA00006115"/>
    </source>
</evidence>
<dbReference type="InterPro" id="IPR005835">
    <property type="entry name" value="NTP_transferase_dom"/>
</dbReference>
<dbReference type="EC" id="2.7.7.13" evidence="2"/>
<dbReference type="GO" id="GO:0005525">
    <property type="term" value="F:GTP binding"/>
    <property type="evidence" value="ECO:0007669"/>
    <property type="project" value="UniProtKB-KW"/>
</dbReference>
<dbReference type="Gene3D" id="2.60.120.10">
    <property type="entry name" value="Jelly Rolls"/>
    <property type="match status" value="1"/>
</dbReference>
<feature type="domain" description="MannoseP isomerase/GMP-like beta-helix" evidence="11">
    <location>
        <begin position="298"/>
        <end position="348"/>
    </location>
</feature>
<dbReference type="InterPro" id="IPR014710">
    <property type="entry name" value="RmlC-like_jellyroll"/>
</dbReference>
<protein>
    <recommendedName>
        <fullName evidence="2">mannose-1-phosphate guanylyltransferase</fullName>
        <ecNumber evidence="2">2.7.7.13</ecNumber>
    </recommendedName>
</protein>
<dbReference type="FunFam" id="3.90.550.10:FF:000046">
    <property type="entry name" value="Mannose-1-phosphate guanylyltransferase (GDP)"/>
    <property type="match status" value="1"/>
</dbReference>
<dbReference type="PANTHER" id="PTHR46390">
    <property type="entry name" value="MANNOSE-1-PHOSPHATE GUANYLYLTRANSFERASE"/>
    <property type="match status" value="1"/>
</dbReference>
<organism evidence="12 13">
    <name type="scientific">Hydrogenivirga caldilitoris</name>
    <dbReference type="NCBI Taxonomy" id="246264"/>
    <lineage>
        <taxon>Bacteria</taxon>
        <taxon>Pseudomonadati</taxon>
        <taxon>Aquificota</taxon>
        <taxon>Aquificia</taxon>
        <taxon>Aquificales</taxon>
        <taxon>Aquificaceae</taxon>
        <taxon>Hydrogenivirga</taxon>
    </lineage>
</organism>
<dbReference type="InterPro" id="IPR001538">
    <property type="entry name" value="Man6P_isomerase-2_C"/>
</dbReference>
<keyword evidence="13" id="KW-1185">Reference proteome</keyword>
<dbReference type="Pfam" id="PF01050">
    <property type="entry name" value="MannoseP_isomer"/>
    <property type="match status" value="1"/>
</dbReference>
<accession>A0A497XTG5</accession>
<dbReference type="InterPro" id="IPR054566">
    <property type="entry name" value="ManC/GMP-like_b-helix"/>
</dbReference>
<evidence type="ECO:0000256" key="4">
    <source>
        <dbReference type="ARBA" id="ARBA00022695"/>
    </source>
</evidence>
<dbReference type="GO" id="GO:0016853">
    <property type="term" value="F:isomerase activity"/>
    <property type="evidence" value="ECO:0007669"/>
    <property type="project" value="UniProtKB-KW"/>
</dbReference>
<dbReference type="PANTHER" id="PTHR46390:SF1">
    <property type="entry name" value="MANNOSE-1-PHOSPHATE GUANYLYLTRANSFERASE"/>
    <property type="match status" value="1"/>
</dbReference>
<evidence type="ECO:0000313" key="12">
    <source>
        <dbReference type="EMBL" id="RLJ70432.1"/>
    </source>
</evidence>
<dbReference type="NCBIfam" id="TIGR01479">
    <property type="entry name" value="GMP_PMI"/>
    <property type="match status" value="1"/>
</dbReference>
<keyword evidence="3" id="KW-0808">Transferase</keyword>
<dbReference type="SUPFAM" id="SSF51182">
    <property type="entry name" value="RmlC-like cupins"/>
    <property type="match status" value="1"/>
</dbReference>
<dbReference type="Pfam" id="PF00483">
    <property type="entry name" value="NTP_transferase"/>
    <property type="match status" value="1"/>
</dbReference>
<proteinExistence type="inferred from homology"/>
<dbReference type="RefSeq" id="WP_121010044.1">
    <property type="nucleotide sequence ID" value="NZ_RCCJ01000001.1"/>
</dbReference>
<dbReference type="OrthoDB" id="9806359at2"/>
<dbReference type="FunFam" id="2.60.120.10:FF:000032">
    <property type="entry name" value="Mannose-1-phosphate guanylyltransferase/mannose-6-phosphate isomerase"/>
    <property type="match status" value="1"/>
</dbReference>
<dbReference type="GO" id="GO:0000271">
    <property type="term" value="P:polysaccharide biosynthetic process"/>
    <property type="evidence" value="ECO:0007669"/>
    <property type="project" value="InterPro"/>
</dbReference>
<dbReference type="InterPro" id="IPR049577">
    <property type="entry name" value="GMPP_N"/>
</dbReference>
<evidence type="ECO:0000259" key="11">
    <source>
        <dbReference type="Pfam" id="PF22640"/>
    </source>
</evidence>
<evidence type="ECO:0000313" key="13">
    <source>
        <dbReference type="Proteomes" id="UP000267841"/>
    </source>
</evidence>